<evidence type="ECO:0000313" key="5">
    <source>
        <dbReference type="EMBL" id="MDR7121450.1"/>
    </source>
</evidence>
<dbReference type="PANTHER" id="PTHR11236">
    <property type="entry name" value="AMINOBENZOATE/ANTHRANILATE SYNTHASE"/>
    <property type="match status" value="1"/>
</dbReference>
<dbReference type="EC" id="2.6.1.85" evidence="1"/>
<name>A0ABU1W0W1_9GAMM</name>
<evidence type="ECO:0000259" key="4">
    <source>
        <dbReference type="Pfam" id="PF04715"/>
    </source>
</evidence>
<evidence type="ECO:0000256" key="2">
    <source>
        <dbReference type="ARBA" id="ARBA00022679"/>
    </source>
</evidence>
<dbReference type="InterPro" id="IPR015890">
    <property type="entry name" value="Chorismate_C"/>
</dbReference>
<accession>A0ABU1W0W1</accession>
<dbReference type="InterPro" id="IPR019999">
    <property type="entry name" value="Anth_synth_I-like"/>
</dbReference>
<sequence length="468" mass="51080">MSQFLKLDAKAPHLLEYFSAVAAEPWAMLLDSAASSHVNSRFDILVARPVATLVFQRGELTQTEQGQSQLLQMDPFGALQQLISSYFPAKPECSDHADLPFVGGALGYFSYDLGTVIESVPQAADAGALLPDMAVGIYLWALILDKQQQQLWYVDYRGNAATHWEETSALFNTSAASPTFELTSDWQANMDKASYRQKFDQVQNYLQSGDCYQINLAQRFEAKYSGDEWQAYLTLRSKNAAPFSAFLRLPQGAVLSVSPERFLQLKAGQVETKPIKGTRPRFADPALDEQSAAQLQASPKDRAENVMIVDLLRNDLGKHCVPGTVKVPALFAIESFPAVHHLVSTITGTLNSGADACDLLRGAFPGGSITGAPKVRAMQIIAELEPNSRSVYCGAVGYINSSGDMDTNIAIRTLVMAQGKAFCWAGGGIVADSQVDAEYEETFHKVNKILPLLGNIERPPLAVKTMED</sequence>
<evidence type="ECO:0000313" key="6">
    <source>
        <dbReference type="Proteomes" id="UP001257909"/>
    </source>
</evidence>
<protein>
    <recommendedName>
        <fullName evidence="1">aminodeoxychorismate synthase</fullName>
        <ecNumber evidence="1">2.6.1.85</ecNumber>
    </recommendedName>
</protein>
<keyword evidence="6" id="KW-1185">Reference proteome</keyword>
<feature type="domain" description="Chorismate-utilising enzyme C-terminal" evidence="3">
    <location>
        <begin position="192"/>
        <end position="445"/>
    </location>
</feature>
<dbReference type="GO" id="GO:0046820">
    <property type="term" value="F:4-amino-4-deoxychorismate synthase activity"/>
    <property type="evidence" value="ECO:0007669"/>
    <property type="project" value="UniProtKB-EC"/>
</dbReference>
<dbReference type="PRINTS" id="PR00095">
    <property type="entry name" value="ANTSNTHASEI"/>
</dbReference>
<proteinExistence type="predicted"/>
<dbReference type="PANTHER" id="PTHR11236:SF50">
    <property type="entry name" value="AMINODEOXYCHORISMATE SYNTHASE COMPONENT 1"/>
    <property type="match status" value="1"/>
</dbReference>
<dbReference type="Gene3D" id="3.60.120.10">
    <property type="entry name" value="Anthranilate synthase"/>
    <property type="match status" value="1"/>
</dbReference>
<dbReference type="InterPro" id="IPR006805">
    <property type="entry name" value="Anth_synth_I_N"/>
</dbReference>
<dbReference type="Pfam" id="PF04715">
    <property type="entry name" value="Anth_synt_I_N"/>
    <property type="match status" value="1"/>
</dbReference>
<feature type="domain" description="Anthranilate synthase component I N-terminal" evidence="4">
    <location>
        <begin position="15"/>
        <end position="152"/>
    </location>
</feature>
<organism evidence="5 6">
    <name type="scientific">Rheinheimera soli</name>
    <dbReference type="NCBI Taxonomy" id="443616"/>
    <lineage>
        <taxon>Bacteria</taxon>
        <taxon>Pseudomonadati</taxon>
        <taxon>Pseudomonadota</taxon>
        <taxon>Gammaproteobacteria</taxon>
        <taxon>Chromatiales</taxon>
        <taxon>Chromatiaceae</taxon>
        <taxon>Rheinheimera</taxon>
    </lineage>
</organism>
<dbReference type="InterPro" id="IPR005802">
    <property type="entry name" value="ADC_synth_comp_1"/>
</dbReference>
<dbReference type="NCBIfam" id="TIGR00553">
    <property type="entry name" value="pabB"/>
    <property type="match status" value="1"/>
</dbReference>
<evidence type="ECO:0000256" key="1">
    <source>
        <dbReference type="ARBA" id="ARBA00013139"/>
    </source>
</evidence>
<evidence type="ECO:0000259" key="3">
    <source>
        <dbReference type="Pfam" id="PF00425"/>
    </source>
</evidence>
<dbReference type="Pfam" id="PF00425">
    <property type="entry name" value="Chorismate_bind"/>
    <property type="match status" value="1"/>
</dbReference>
<dbReference type="EMBL" id="JAVDWR010000007">
    <property type="protein sequence ID" value="MDR7121450.1"/>
    <property type="molecule type" value="Genomic_DNA"/>
</dbReference>
<dbReference type="InterPro" id="IPR005801">
    <property type="entry name" value="ADC_synthase"/>
</dbReference>
<gene>
    <name evidence="5" type="ORF">J2W69_002401</name>
</gene>
<keyword evidence="5" id="KW-0032">Aminotransferase</keyword>
<reference evidence="5 6" key="1">
    <citation type="submission" date="2023-07" db="EMBL/GenBank/DDBJ databases">
        <title>Sorghum-associated microbial communities from plants grown in Nebraska, USA.</title>
        <authorList>
            <person name="Schachtman D."/>
        </authorList>
    </citation>
    <scope>NUCLEOTIDE SEQUENCE [LARGE SCALE GENOMIC DNA]</scope>
    <source>
        <strain evidence="5 6">4138</strain>
    </source>
</reference>
<dbReference type="SUPFAM" id="SSF56322">
    <property type="entry name" value="ADC synthase"/>
    <property type="match status" value="1"/>
</dbReference>
<dbReference type="RefSeq" id="WP_310278605.1">
    <property type="nucleotide sequence ID" value="NZ_JAVDWR010000007.1"/>
</dbReference>
<comment type="caution">
    <text evidence="5">The sequence shown here is derived from an EMBL/GenBank/DDBJ whole genome shotgun (WGS) entry which is preliminary data.</text>
</comment>
<dbReference type="Proteomes" id="UP001257909">
    <property type="component" value="Unassembled WGS sequence"/>
</dbReference>
<keyword evidence="2 5" id="KW-0808">Transferase</keyword>